<reference evidence="14 15" key="2">
    <citation type="journal article" date="2010" name="Nature">
        <title>Comparative genomics reveals mobile pathogenicity chromosomes in Fusarium.</title>
        <authorList>
            <person name="Ma L.J."/>
            <person name="van der Does H.C."/>
            <person name="Borkovich K.A."/>
            <person name="Coleman J.J."/>
            <person name="Daboussi M.J."/>
            <person name="Di Pietro A."/>
            <person name="Dufresne M."/>
            <person name="Freitag M."/>
            <person name="Grabherr M."/>
            <person name="Henrissat B."/>
            <person name="Houterman P.M."/>
            <person name="Kang S."/>
            <person name="Shim W.B."/>
            <person name="Woloshuk C."/>
            <person name="Xie X."/>
            <person name="Xu J.R."/>
            <person name="Antoniw J."/>
            <person name="Baker S.E."/>
            <person name="Bluhm B.H."/>
            <person name="Breakspear A."/>
            <person name="Brown D.W."/>
            <person name="Butchko R.A."/>
            <person name="Chapman S."/>
            <person name="Coulson R."/>
            <person name="Coutinho P.M."/>
            <person name="Danchin E.G."/>
            <person name="Diener A."/>
            <person name="Gale L.R."/>
            <person name="Gardiner D.M."/>
            <person name="Goff S."/>
            <person name="Hammond-Kosack K.E."/>
            <person name="Hilburn K."/>
            <person name="Hua-Van A."/>
            <person name="Jonkers W."/>
            <person name="Kazan K."/>
            <person name="Kodira C.D."/>
            <person name="Koehrsen M."/>
            <person name="Kumar L."/>
            <person name="Lee Y.H."/>
            <person name="Li L."/>
            <person name="Manners J.M."/>
            <person name="Miranda-Saavedra D."/>
            <person name="Mukherjee M."/>
            <person name="Park G."/>
            <person name="Park J."/>
            <person name="Park S.Y."/>
            <person name="Proctor R.H."/>
            <person name="Regev A."/>
            <person name="Ruiz-Roldan M.C."/>
            <person name="Sain D."/>
            <person name="Sakthikumar S."/>
            <person name="Sykes S."/>
            <person name="Schwartz D.C."/>
            <person name="Turgeon B.G."/>
            <person name="Wapinski I."/>
            <person name="Yoder O."/>
            <person name="Young S."/>
            <person name="Zeng Q."/>
            <person name="Zhou S."/>
            <person name="Galagan J."/>
            <person name="Cuomo C.A."/>
            <person name="Kistler H.C."/>
            <person name="Rep M."/>
        </authorList>
    </citation>
    <scope>GENOME REANNOTATION</scope>
    <source>
        <strain evidence="15">ATCC MYA-4620 / CBS 123657 / FGSC 9075 / NRRL 31084 / PH-1</strain>
        <strain evidence="14">PH-1 / ATCC MYA-4620 / FGSC 9075 / NRRL 31084</strain>
    </source>
</reference>
<dbReference type="InterPro" id="IPR036864">
    <property type="entry name" value="Zn2-C6_fun-type_DNA-bd_sf"/>
</dbReference>
<dbReference type="eggNOG" id="ENOG502SJ81">
    <property type="taxonomic scope" value="Eukaryota"/>
</dbReference>
<dbReference type="SMART" id="SM00355">
    <property type="entry name" value="ZnF_C2H2"/>
    <property type="match status" value="2"/>
</dbReference>
<evidence type="ECO:0000256" key="6">
    <source>
        <dbReference type="ARBA" id="ARBA00023015"/>
    </source>
</evidence>
<keyword evidence="8" id="KW-0539">Nucleus</keyword>
<evidence type="ECO:0000313" key="15">
    <source>
        <dbReference type="Proteomes" id="UP000070720"/>
    </source>
</evidence>
<dbReference type="Pfam" id="PF00096">
    <property type="entry name" value="zf-C2H2"/>
    <property type="match status" value="1"/>
</dbReference>
<dbReference type="InterPro" id="IPR013087">
    <property type="entry name" value="Znf_C2H2_type"/>
</dbReference>
<dbReference type="EMBL" id="HG970332">
    <property type="protein sequence ID" value="CEF76117.1"/>
    <property type="molecule type" value="Genomic_DNA"/>
</dbReference>
<organism evidence="13 15">
    <name type="scientific">Gibberella zeae (strain ATCC MYA-4620 / CBS 123657 / FGSC 9075 / NRRL 31084 / PH-1)</name>
    <name type="common">Wheat head blight fungus</name>
    <name type="synonym">Fusarium graminearum</name>
    <dbReference type="NCBI Taxonomy" id="229533"/>
    <lineage>
        <taxon>Eukaryota</taxon>
        <taxon>Fungi</taxon>
        <taxon>Dikarya</taxon>
        <taxon>Ascomycota</taxon>
        <taxon>Pezizomycotina</taxon>
        <taxon>Sordariomycetes</taxon>
        <taxon>Hypocreomycetidae</taxon>
        <taxon>Hypocreales</taxon>
        <taxon>Nectriaceae</taxon>
        <taxon>Fusarium</taxon>
    </lineage>
</organism>
<accession>A0A0E0RXZ2</accession>
<evidence type="ECO:0000256" key="5">
    <source>
        <dbReference type="ARBA" id="ARBA00022833"/>
    </source>
</evidence>
<feature type="region of interest" description="Disordered" evidence="10">
    <location>
        <begin position="105"/>
        <end position="138"/>
    </location>
</feature>
<dbReference type="GO" id="GO:0008270">
    <property type="term" value="F:zinc ion binding"/>
    <property type="evidence" value="ECO:0007669"/>
    <property type="project" value="UniProtKB-KW"/>
</dbReference>
<dbReference type="EnsemblFungi" id="CEF76117">
    <property type="protein sequence ID" value="CEF76117"/>
    <property type="gene ID" value="FGRRES_17423"/>
</dbReference>
<dbReference type="SMART" id="SM00066">
    <property type="entry name" value="GAL4"/>
    <property type="match status" value="1"/>
</dbReference>
<dbReference type="InParanoid" id="A0A098DCD9"/>
<evidence type="ECO:0000256" key="2">
    <source>
        <dbReference type="ARBA" id="ARBA00022723"/>
    </source>
</evidence>
<evidence type="ECO:0000259" key="12">
    <source>
        <dbReference type="PROSITE" id="PS50157"/>
    </source>
</evidence>
<sequence length="836" mass="94408">MELSGLSCDHCGERFQRREHRDRHLLRHTGHKPFQCDVCSKSFPRQDTLVRHRALHNTRSGSHSRGRRPRGKACVTCSRLKQGCSGGNPCSRCRARGTVCIYNSAKSPDVPSRDNDQHGTLSSPSTSRATDLGDEDTMSCDDYTMPNEWNDAPSIPSGISTVPTLYTTVANNSPSTWQPTQHLSHENFSGLFPIPGVPWMPWNPLMDISSFPWFTEGLEIPPGFPSLPDLMDTSPIVVETAASPATHIATVSAPTIPLPTTIDNHTDPETYINPEHICSSYTKPCLPFPKPQDIGIQMARAELFGHIHDIPQQAIEGLNNFYKIQQRDKFTEAIPHDIVHAFVELYFEYFDPQFPFLHPSRVDDPGLSWLLLLAVAAVGSHYSEIQVAEEYNLALSDLLARAVEQSLSNHMTQVESATVQSVFLLHVLWMFSNSHRDKVVLKHKRSSLSTLCWDLLSRANKRRHLSQPGVSTEGAWQAWLTTESEIRLVTCVRLLECLEHIFLFMPLAINLRDATKQLPCDERVWKTRNALDWKSKLETCVEAQPVVSGQGCRHRHSNGLSTKDPFPCKVALIELYLDERDISHQLLTSKILRSSFASYFDSESSTDTQKAFEKLDTRSLNPHLDGIIDQLTFANSGTGGDTIFHCISILRLIPVPLETLHFATGWQANKEQMLESKMRLKDFFQNNSSKARKALWHAVCIFKTTRNSQRLMCYDAFSLISAMGYIYSYSEAQSSISDASPGSQKSTRPPIVRLDQLNEKSDVERWIDNDSESLVHLTGVGLLDGSDHCVRFLRDIEKTFSSQIAWRGFCRILATCLSQLMRGEMPYSQDYNKHYR</sequence>
<dbReference type="Proteomes" id="UP000070720">
    <property type="component" value="Chromosome 1"/>
</dbReference>
<dbReference type="SUPFAM" id="SSF57667">
    <property type="entry name" value="beta-beta-alpha zinc fingers"/>
    <property type="match status" value="1"/>
</dbReference>
<feature type="domain" description="Zn(2)-C6 fungal-type" evidence="11">
    <location>
        <begin position="73"/>
        <end position="102"/>
    </location>
</feature>
<dbReference type="SUPFAM" id="SSF57701">
    <property type="entry name" value="Zn2/Cys6 DNA-binding domain"/>
    <property type="match status" value="1"/>
</dbReference>
<evidence type="ECO:0000256" key="1">
    <source>
        <dbReference type="ARBA" id="ARBA00004123"/>
    </source>
</evidence>
<dbReference type="Pfam" id="PF04082">
    <property type="entry name" value="Fungal_trans"/>
    <property type="match status" value="1"/>
</dbReference>
<dbReference type="VEuPathDB" id="FungiDB:FGRAMPH1_01G08629"/>
<feature type="domain" description="C2H2-type" evidence="12">
    <location>
        <begin position="6"/>
        <end position="33"/>
    </location>
</feature>
<feature type="domain" description="C2H2-type" evidence="12">
    <location>
        <begin position="34"/>
        <end position="61"/>
    </location>
</feature>
<evidence type="ECO:0000256" key="9">
    <source>
        <dbReference type="PROSITE-ProRule" id="PRU00042"/>
    </source>
</evidence>
<keyword evidence="3" id="KW-0677">Repeat</keyword>
<keyword evidence="5" id="KW-0862">Zinc</keyword>
<dbReference type="GO" id="GO:0006351">
    <property type="term" value="P:DNA-templated transcription"/>
    <property type="evidence" value="ECO:0007669"/>
    <property type="project" value="InterPro"/>
</dbReference>
<dbReference type="PROSITE" id="PS50157">
    <property type="entry name" value="ZINC_FINGER_C2H2_2"/>
    <property type="match status" value="2"/>
</dbReference>
<evidence type="ECO:0000256" key="7">
    <source>
        <dbReference type="ARBA" id="ARBA00023163"/>
    </source>
</evidence>
<dbReference type="GO" id="GO:0005634">
    <property type="term" value="C:nucleus"/>
    <property type="evidence" value="ECO:0007669"/>
    <property type="project" value="UniProtKB-SubCell"/>
</dbReference>
<keyword evidence="4 9" id="KW-0863">Zinc-finger</keyword>
<dbReference type="PANTHER" id="PTHR47660">
    <property type="entry name" value="TRANSCRIPTION FACTOR WITH C2H2 AND ZN(2)-CYS(6) DNA BINDING DOMAIN (EUROFUNG)-RELATED-RELATED"/>
    <property type="match status" value="1"/>
</dbReference>
<keyword evidence="6" id="KW-0805">Transcription regulation</keyword>
<proteinExistence type="predicted"/>
<keyword evidence="2" id="KW-0479">Metal-binding</keyword>
<comment type="subcellular location">
    <subcellularLocation>
        <location evidence="1">Nucleus</location>
    </subcellularLocation>
</comment>
<keyword evidence="15" id="KW-1185">Reference proteome</keyword>
<dbReference type="PROSITE" id="PS00028">
    <property type="entry name" value="ZINC_FINGER_C2H2_1"/>
    <property type="match status" value="2"/>
</dbReference>
<dbReference type="Pfam" id="PF00172">
    <property type="entry name" value="Zn_clus"/>
    <property type="match status" value="1"/>
</dbReference>
<dbReference type="PROSITE" id="PS50048">
    <property type="entry name" value="ZN2_CY6_FUNGAL_2"/>
    <property type="match status" value="1"/>
</dbReference>
<dbReference type="InterPro" id="IPR007219">
    <property type="entry name" value="XnlR_reg_dom"/>
</dbReference>
<dbReference type="Gene3D" id="3.30.160.60">
    <property type="entry name" value="Classic Zinc Finger"/>
    <property type="match status" value="2"/>
</dbReference>
<feature type="compositionally biased region" description="Polar residues" evidence="10">
    <location>
        <begin position="118"/>
        <end position="129"/>
    </location>
</feature>
<dbReference type="InterPro" id="IPR036236">
    <property type="entry name" value="Znf_C2H2_sf"/>
</dbReference>
<dbReference type="GO" id="GO:0000981">
    <property type="term" value="F:DNA-binding transcription factor activity, RNA polymerase II-specific"/>
    <property type="evidence" value="ECO:0007669"/>
    <property type="project" value="InterPro"/>
</dbReference>
<dbReference type="Gene3D" id="4.10.240.10">
    <property type="entry name" value="Zn(2)-C6 fungal-type DNA-binding domain"/>
    <property type="match status" value="1"/>
</dbReference>
<evidence type="ECO:0000313" key="14">
    <source>
        <dbReference type="EnsemblFungi" id="CEF76117"/>
    </source>
</evidence>
<dbReference type="InterPro" id="IPR001138">
    <property type="entry name" value="Zn2Cys6_DnaBD"/>
</dbReference>
<evidence type="ECO:0000313" key="13">
    <source>
        <dbReference type="EMBL" id="CEF76117.1"/>
    </source>
</evidence>
<evidence type="ECO:0000256" key="8">
    <source>
        <dbReference type="ARBA" id="ARBA00023242"/>
    </source>
</evidence>
<dbReference type="STRING" id="229533.A0A098DCD9"/>
<reference evidence="14 15" key="1">
    <citation type="journal article" date="2007" name="Science">
        <title>The Fusarium graminearum genome reveals a link between localized polymorphism and pathogen specialization.</title>
        <authorList>
            <person name="Cuomo C.A."/>
            <person name="Gueldener U."/>
            <person name="Xu J.-R."/>
            <person name="Trail F."/>
            <person name="Turgeon B.G."/>
            <person name="Di Pietro A."/>
            <person name="Walton J.D."/>
            <person name="Ma L.-J."/>
            <person name="Baker S.E."/>
            <person name="Rep M."/>
            <person name="Adam G."/>
            <person name="Antoniw J."/>
            <person name="Baldwin T."/>
            <person name="Calvo S.E."/>
            <person name="Chang Y.-L."/>
            <person name="DeCaprio D."/>
            <person name="Gale L.R."/>
            <person name="Gnerre S."/>
            <person name="Goswami R.S."/>
            <person name="Hammond-Kosack K."/>
            <person name="Harris L.J."/>
            <person name="Hilburn K."/>
            <person name="Kennell J.C."/>
            <person name="Kroken S."/>
            <person name="Magnuson J.K."/>
            <person name="Mannhaupt G."/>
            <person name="Mauceli E.W."/>
            <person name="Mewes H.-W."/>
            <person name="Mitterbauer R."/>
            <person name="Muehlbauer G."/>
            <person name="Muensterkoetter M."/>
            <person name="Nelson D."/>
            <person name="O'Donnell K."/>
            <person name="Ouellet T."/>
            <person name="Qi W."/>
            <person name="Quesneville H."/>
            <person name="Roncero M.I.G."/>
            <person name="Seong K.-Y."/>
            <person name="Tetko I.V."/>
            <person name="Urban M."/>
            <person name="Waalwijk C."/>
            <person name="Ward T.J."/>
            <person name="Yao J."/>
            <person name="Birren B.W."/>
            <person name="Kistler H.C."/>
        </authorList>
    </citation>
    <scope>NUCLEOTIDE SEQUENCE [LARGE SCALE GENOMIC DNA]</scope>
    <source>
        <strain evidence="15">ATCC MYA-4620 / CBS 123657 / FGSC 9075 / NRRL 31084 / PH-1</strain>
        <strain evidence="14">PH-1 / ATCC MYA-4620 / FGSC 9075 / NRRL 31084</strain>
    </source>
</reference>
<accession>A0A098DCD9</accession>
<dbReference type="CDD" id="cd12148">
    <property type="entry name" value="fungal_TF_MHR"/>
    <property type="match status" value="1"/>
</dbReference>
<dbReference type="GO" id="GO:0003677">
    <property type="term" value="F:DNA binding"/>
    <property type="evidence" value="ECO:0007669"/>
    <property type="project" value="InterPro"/>
</dbReference>
<gene>
    <name evidence="14" type="primary">FG10654.1</name>
    <name evidence="13" type="ORF">FGRAMPH1_01T08629</name>
</gene>
<evidence type="ECO:0000256" key="3">
    <source>
        <dbReference type="ARBA" id="ARBA00022737"/>
    </source>
</evidence>
<evidence type="ECO:0000256" key="10">
    <source>
        <dbReference type="SAM" id="MobiDB-lite"/>
    </source>
</evidence>
<evidence type="ECO:0000259" key="11">
    <source>
        <dbReference type="PROSITE" id="PS50048"/>
    </source>
</evidence>
<evidence type="ECO:0000256" key="4">
    <source>
        <dbReference type="ARBA" id="ARBA00022771"/>
    </source>
</evidence>
<dbReference type="CDD" id="cd00067">
    <property type="entry name" value="GAL4"/>
    <property type="match status" value="1"/>
</dbReference>
<name>A0A098DCD9_GIBZE</name>
<reference evidence="13 15" key="3">
    <citation type="journal article" date="2015" name="BMC Genomics">
        <title>The completed genome sequence of the pathogenic ascomycete fungus Fusarium graminearum.</title>
        <authorList>
            <person name="King R."/>
            <person name="Urban M."/>
            <person name="Hammond-Kosack M.C."/>
            <person name="Hassani-Pak K."/>
            <person name="Hammond-Kosack K.E."/>
        </authorList>
    </citation>
    <scope>NUCLEOTIDE SEQUENCE [LARGE SCALE GENOMIC DNA]</scope>
    <source>
        <strain evidence="15">ATCC MYA-4620 / CBS 123657 / FGSC 9075 / NRRL 31084 / PH-1</strain>
        <strain evidence="13">PH-1</strain>
    </source>
</reference>
<reference evidence="14" key="4">
    <citation type="submission" date="2017-01" db="UniProtKB">
        <authorList>
            <consortium name="EnsemblFungi"/>
        </authorList>
    </citation>
    <scope>IDENTIFICATION</scope>
    <source>
        <strain evidence="14">PH-1 / ATCC MYA-4620 / FGSC 9075 / NRRL 31084</strain>
    </source>
</reference>
<dbReference type="AlphaFoldDB" id="A0A098DCD9"/>
<keyword evidence="7" id="KW-0804">Transcription</keyword>
<dbReference type="FunFam" id="3.30.160.60:FF:001289">
    <property type="entry name" value="Zinc finger protein 574"/>
    <property type="match status" value="1"/>
</dbReference>
<protein>
    <submittedName>
        <fullName evidence="13">Chromosome 1, complete genome</fullName>
    </submittedName>
</protein>